<accession>A0A4D7Q863</accession>
<feature type="domain" description="Methyltransferase type 11" evidence="2">
    <location>
        <begin position="92"/>
        <end position="186"/>
    </location>
</feature>
<evidence type="ECO:0000313" key="3">
    <source>
        <dbReference type="EMBL" id="QCK84380.1"/>
    </source>
</evidence>
<dbReference type="InterPro" id="IPR029063">
    <property type="entry name" value="SAM-dependent_MTases_sf"/>
</dbReference>
<dbReference type="PANTHER" id="PTHR44068">
    <property type="entry name" value="ZGC:194242"/>
    <property type="match status" value="1"/>
</dbReference>
<sequence length="303" mass="33195">MSAPDDQAYDLPDKATDPGGFKTRIQRFYGFWNRRIGSSDFAELSLFMNWGYLPGLSDEAVLAPRPDAINASSVRLILELVGPSAIAGADILDVGCGRGGTVDTLLGYYQPRHVTGLDLTPENIAFCQSAVRSERCRFLEGDAENLPFDDARFDIVTNVESSHCYPDIRRFYRQVARVLKPGGLFLYTDVFDTADVAQRMIDLADCGLDILSDRDITPNVLMAREAEGDPQLVEMDKAAGTGSPDDADERVLDLVVARPGSQMHVAMQAGRLSYRILRARKRMATGATGLGRIAARAQARRGT</sequence>
<keyword evidence="3" id="KW-0489">Methyltransferase</keyword>
<dbReference type="OrthoDB" id="7856199at2"/>
<dbReference type="Gene3D" id="3.40.50.150">
    <property type="entry name" value="Vaccinia Virus protein VP39"/>
    <property type="match status" value="1"/>
</dbReference>
<dbReference type="InterPro" id="IPR050447">
    <property type="entry name" value="Erg6_SMT_methyltransf"/>
</dbReference>
<dbReference type="AlphaFoldDB" id="A0A4D7Q863"/>
<dbReference type="Proteomes" id="UP000298588">
    <property type="component" value="Chromosome"/>
</dbReference>
<dbReference type="CDD" id="cd02440">
    <property type="entry name" value="AdoMet_MTases"/>
    <property type="match status" value="1"/>
</dbReference>
<proteinExistence type="predicted"/>
<dbReference type="Pfam" id="PF08241">
    <property type="entry name" value="Methyltransf_11"/>
    <property type="match status" value="1"/>
</dbReference>
<dbReference type="PANTHER" id="PTHR44068:SF1">
    <property type="entry name" value="HYPOTHETICAL LOC100005854"/>
    <property type="match status" value="1"/>
</dbReference>
<dbReference type="GO" id="GO:0003838">
    <property type="term" value="F:sterol 24-C-methyltransferase activity"/>
    <property type="evidence" value="ECO:0007669"/>
    <property type="project" value="TreeGrafter"/>
</dbReference>
<dbReference type="GO" id="GO:0016126">
    <property type="term" value="P:sterol biosynthetic process"/>
    <property type="evidence" value="ECO:0007669"/>
    <property type="project" value="TreeGrafter"/>
</dbReference>
<evidence type="ECO:0000313" key="4">
    <source>
        <dbReference type="Proteomes" id="UP000298588"/>
    </source>
</evidence>
<dbReference type="RefSeq" id="WP_137097716.1">
    <property type="nucleotide sequence ID" value="NZ_CP039865.1"/>
</dbReference>
<dbReference type="SUPFAM" id="SSF53335">
    <property type="entry name" value="S-adenosyl-L-methionine-dependent methyltransferases"/>
    <property type="match status" value="1"/>
</dbReference>
<protein>
    <submittedName>
        <fullName evidence="3">Methyltransferase domain-containing protein</fullName>
    </submittedName>
</protein>
<reference evidence="3 4" key="1">
    <citation type="submission" date="2019-04" db="EMBL/GenBank/DDBJ databases">
        <title>Phreatobacter aquaticus sp. nov.</title>
        <authorList>
            <person name="Choi A."/>
            <person name="Baek K."/>
        </authorList>
    </citation>
    <scope>NUCLEOTIDE SEQUENCE [LARGE SCALE GENOMIC DNA]</scope>
    <source>
        <strain evidence="3 4">NMCR1094</strain>
    </source>
</reference>
<dbReference type="EMBL" id="CP039865">
    <property type="protein sequence ID" value="QCK84380.1"/>
    <property type="molecule type" value="Genomic_DNA"/>
</dbReference>
<dbReference type="InterPro" id="IPR013216">
    <property type="entry name" value="Methyltransf_11"/>
</dbReference>
<keyword evidence="4" id="KW-1185">Reference proteome</keyword>
<evidence type="ECO:0000256" key="1">
    <source>
        <dbReference type="ARBA" id="ARBA00022679"/>
    </source>
</evidence>
<name>A0A4D7Q863_9HYPH</name>
<evidence type="ECO:0000259" key="2">
    <source>
        <dbReference type="Pfam" id="PF08241"/>
    </source>
</evidence>
<dbReference type="GO" id="GO:0032259">
    <property type="term" value="P:methylation"/>
    <property type="evidence" value="ECO:0007669"/>
    <property type="project" value="UniProtKB-KW"/>
</dbReference>
<keyword evidence="1 3" id="KW-0808">Transferase</keyword>
<dbReference type="KEGG" id="paqt:E8L99_00495"/>
<gene>
    <name evidence="3" type="ORF">E8L99_00495</name>
</gene>
<organism evidence="3 4">
    <name type="scientific">Phreatobacter aquaticus</name>
    <dbReference type="NCBI Taxonomy" id="2570229"/>
    <lineage>
        <taxon>Bacteria</taxon>
        <taxon>Pseudomonadati</taxon>
        <taxon>Pseudomonadota</taxon>
        <taxon>Alphaproteobacteria</taxon>
        <taxon>Hyphomicrobiales</taxon>
        <taxon>Phreatobacteraceae</taxon>
        <taxon>Phreatobacter</taxon>
    </lineage>
</organism>